<evidence type="ECO:0000313" key="5">
    <source>
        <dbReference type="Proteomes" id="UP000319424"/>
    </source>
</evidence>
<comment type="caution">
    <text evidence="2">The sequence shown here is derived from an EMBL/GenBank/DDBJ whole genome shotgun (WGS) entry which is preliminary data.</text>
</comment>
<evidence type="ECO:0000313" key="2">
    <source>
        <dbReference type="EMBL" id="RDY20476.1"/>
    </source>
</evidence>
<dbReference type="Pfam" id="PF04246">
    <property type="entry name" value="RseC_MucC"/>
    <property type="match status" value="1"/>
</dbReference>
<accession>A0A371IJ19</accession>
<evidence type="ECO:0000313" key="4">
    <source>
        <dbReference type="Proteomes" id="UP000093352"/>
    </source>
</evidence>
<evidence type="ECO:0000313" key="3">
    <source>
        <dbReference type="EMBL" id="TRW28313.1"/>
    </source>
</evidence>
<dbReference type="EMBL" id="MBEW02000035">
    <property type="protein sequence ID" value="RDY20476.1"/>
    <property type="molecule type" value="Genomic_DNA"/>
</dbReference>
<organism evidence="2 4">
    <name type="scientific">Criibacterium bergeronii</name>
    <dbReference type="NCBI Taxonomy" id="1871336"/>
    <lineage>
        <taxon>Bacteria</taxon>
        <taxon>Bacillati</taxon>
        <taxon>Bacillota</taxon>
        <taxon>Clostridia</taxon>
        <taxon>Peptostreptococcales</taxon>
        <taxon>Filifactoraceae</taxon>
        <taxon>Criibacterium</taxon>
    </lineage>
</organism>
<dbReference type="PIRSF" id="PIRSF004923">
    <property type="entry name" value="RseC"/>
    <property type="match status" value="1"/>
</dbReference>
<keyword evidence="4" id="KW-1185">Reference proteome</keyword>
<name>A0A371IJ19_9FIRM</name>
<keyword evidence="1" id="KW-0812">Transmembrane</keyword>
<feature type="transmembrane region" description="Helical" evidence="1">
    <location>
        <begin position="105"/>
        <end position="122"/>
    </location>
</feature>
<dbReference type="EMBL" id="VJXW01000002">
    <property type="protein sequence ID" value="TRW28313.1"/>
    <property type="molecule type" value="Genomic_DNA"/>
</dbReference>
<dbReference type="STRING" id="1871336.BBG48_05050"/>
<dbReference type="OrthoDB" id="307768at2"/>
<dbReference type="PANTHER" id="PTHR35867">
    <property type="entry name" value="PROTEIN RSEC"/>
    <property type="match status" value="1"/>
</dbReference>
<dbReference type="Proteomes" id="UP000319424">
    <property type="component" value="Unassembled WGS sequence"/>
</dbReference>
<reference evidence="3 5" key="3">
    <citation type="submission" date="2019-07" db="EMBL/GenBank/DDBJ databases">
        <title>Criibacterium bergeronii gen. nov., sp. nov. isolated from human clinical samples.</title>
        <authorList>
            <person name="Maheux A.F."/>
            <person name="Boudreau D.K."/>
            <person name="Berube E."/>
            <person name="Brodeur S."/>
            <person name="Bernard K.A."/>
            <person name="Abed J.Y."/>
            <person name="Ducrey E."/>
            <person name="Guay E.F."/>
            <person name="Raymond F."/>
            <person name="Corbeil J."/>
            <person name="Domingo M.-C."/>
            <person name="Roy P.H."/>
            <person name="Boissinot M."/>
            <person name="Tocheva E.I."/>
            <person name="Omar R.F."/>
        </authorList>
    </citation>
    <scope>NUCLEOTIDE SEQUENCE [LARGE SCALE GENOMIC DNA]</scope>
    <source>
        <strain evidence="3 5">CCRI-24246</strain>
    </source>
</reference>
<dbReference type="PANTHER" id="PTHR35867:SF1">
    <property type="entry name" value="PROTEIN RSEC"/>
    <property type="match status" value="1"/>
</dbReference>
<evidence type="ECO:0000256" key="1">
    <source>
        <dbReference type="SAM" id="Phobius"/>
    </source>
</evidence>
<proteinExistence type="predicted"/>
<gene>
    <name evidence="2" type="ORF">BBG48_009865</name>
    <name evidence="3" type="ORF">FL857_02290</name>
</gene>
<sequence>MIKEVNTMKELATVIQTNDQDALVRVLRSDACGKCKACSMWSEKSEYIDLTVKNTLDAKIGDSVELDLDSPDVLAASFVMYVIPLIALIGGVMLGYYVIKPNDELTAVITGFILLALSYIGLKFNDNRLKNSDRFVIKMTGKATPLL</sequence>
<dbReference type="Proteomes" id="UP000093352">
    <property type="component" value="Unassembled WGS sequence"/>
</dbReference>
<feature type="transmembrane region" description="Helical" evidence="1">
    <location>
        <begin position="78"/>
        <end position="99"/>
    </location>
</feature>
<reference evidence="2" key="2">
    <citation type="submission" date="2018-07" db="EMBL/GenBank/DDBJ databases">
        <authorList>
            <person name="Quirk P.G."/>
            <person name="Krulwich T.A."/>
        </authorList>
    </citation>
    <scope>NUCLEOTIDE SEQUENCE</scope>
    <source>
        <strain evidence="2">CCRI-22567</strain>
    </source>
</reference>
<dbReference type="AlphaFoldDB" id="A0A371IJ19"/>
<reference evidence="2 4" key="1">
    <citation type="journal article" date="2016" name="Genome Announc.">
        <title>Draft Genome Sequence of Criibacterium bergeronii gen. nov., sp. nov., Strain CCRI-22567T, Isolated from a Vaginal Sample from a Woman with Bacterial Vaginosis.</title>
        <authorList>
            <person name="Maheux A.F."/>
            <person name="Berube E."/>
            <person name="Boudreau D.K."/>
            <person name="Raymond F."/>
            <person name="Corbeil J."/>
            <person name="Roy P.H."/>
            <person name="Boissinot M."/>
            <person name="Omar R.F."/>
        </authorList>
    </citation>
    <scope>NUCLEOTIDE SEQUENCE [LARGE SCALE GENOMIC DNA]</scope>
    <source>
        <strain evidence="2 4">CCRI-22567</strain>
    </source>
</reference>
<keyword evidence="1" id="KW-1133">Transmembrane helix</keyword>
<dbReference type="InterPro" id="IPR007359">
    <property type="entry name" value="SigmaE_reg_RseC_MucC"/>
</dbReference>
<dbReference type="InterPro" id="IPR026268">
    <property type="entry name" value="RseC"/>
</dbReference>
<protein>
    <submittedName>
        <fullName evidence="2">Fis family transcriptional regulator</fullName>
    </submittedName>
    <submittedName>
        <fullName evidence="3">SoxR reducing system RseC family protein</fullName>
    </submittedName>
</protein>
<keyword evidence="1" id="KW-0472">Membrane</keyword>